<dbReference type="Pfam" id="PF04488">
    <property type="entry name" value="Gly_transf_sug"/>
    <property type="match status" value="1"/>
</dbReference>
<organism evidence="9 10">
    <name type="scientific">Pseudolycoriella hygida</name>
    <dbReference type="NCBI Taxonomy" id="35572"/>
    <lineage>
        <taxon>Eukaryota</taxon>
        <taxon>Metazoa</taxon>
        <taxon>Ecdysozoa</taxon>
        <taxon>Arthropoda</taxon>
        <taxon>Hexapoda</taxon>
        <taxon>Insecta</taxon>
        <taxon>Pterygota</taxon>
        <taxon>Neoptera</taxon>
        <taxon>Endopterygota</taxon>
        <taxon>Diptera</taxon>
        <taxon>Nematocera</taxon>
        <taxon>Sciaroidea</taxon>
        <taxon>Sciaridae</taxon>
        <taxon>Pseudolycoriella</taxon>
    </lineage>
</organism>
<feature type="transmembrane region" description="Helical" evidence="7">
    <location>
        <begin position="46"/>
        <end position="64"/>
    </location>
</feature>
<comment type="caution">
    <text evidence="9">The sequence shown here is derived from an EMBL/GenBank/DDBJ whole genome shotgun (WGS) entry which is preliminary data.</text>
</comment>
<comment type="subcellular location">
    <subcellularLocation>
        <location evidence="1">Golgi apparatus membrane</location>
        <topology evidence="1">Single-pass type II membrane protein</topology>
    </subcellularLocation>
</comment>
<keyword evidence="5" id="KW-0333">Golgi apparatus</keyword>
<evidence type="ECO:0000313" key="9">
    <source>
        <dbReference type="EMBL" id="KAJ6650181.1"/>
    </source>
</evidence>
<dbReference type="EMBL" id="WJQU01000001">
    <property type="protein sequence ID" value="KAJ6650181.1"/>
    <property type="molecule type" value="Genomic_DNA"/>
</dbReference>
<gene>
    <name evidence="9" type="primary">A4galt_1</name>
    <name evidence="9" type="ORF">Bhyg_05426</name>
</gene>
<dbReference type="PANTHER" id="PTHR12042">
    <property type="entry name" value="LACTOSYLCERAMIDE 4-ALPHA-GALACTOSYLTRANSFERASE ALPHA- 1,4-GALACTOSYLTRANSFERASE"/>
    <property type="match status" value="1"/>
</dbReference>
<dbReference type="InterPro" id="IPR007577">
    <property type="entry name" value="GlycoTrfase_DXD_sugar-bd_CS"/>
</dbReference>
<dbReference type="Proteomes" id="UP001151699">
    <property type="component" value="Chromosome A"/>
</dbReference>
<evidence type="ECO:0000313" key="10">
    <source>
        <dbReference type="Proteomes" id="UP001151699"/>
    </source>
</evidence>
<accession>A0A9Q0NHW2</accession>
<reference evidence="9" key="1">
    <citation type="submission" date="2022-07" db="EMBL/GenBank/DDBJ databases">
        <authorList>
            <person name="Trinca V."/>
            <person name="Uliana J.V.C."/>
            <person name="Torres T.T."/>
            <person name="Ward R.J."/>
            <person name="Monesi N."/>
        </authorList>
    </citation>
    <scope>NUCLEOTIDE SEQUENCE</scope>
    <source>
        <strain evidence="9">HSMRA1968</strain>
        <tissue evidence="9">Whole embryos</tissue>
    </source>
</reference>
<comment type="similarity">
    <text evidence="2">Belongs to the glycosyltransferase 32 family.</text>
</comment>
<keyword evidence="6 7" id="KW-0472">Membrane</keyword>
<feature type="non-terminal residue" evidence="9">
    <location>
        <position position="321"/>
    </location>
</feature>
<evidence type="ECO:0000256" key="2">
    <source>
        <dbReference type="ARBA" id="ARBA00009003"/>
    </source>
</evidence>
<proteinExistence type="inferred from homology"/>
<keyword evidence="7" id="KW-0812">Transmembrane</keyword>
<dbReference type="PANTHER" id="PTHR12042:SF21">
    <property type="entry name" value="ALPHA1,4-GALACTOSYLTRANSFERASE 1-RELATED"/>
    <property type="match status" value="1"/>
</dbReference>
<evidence type="ECO:0000256" key="3">
    <source>
        <dbReference type="ARBA" id="ARBA00022676"/>
    </source>
</evidence>
<dbReference type="InterPro" id="IPR029044">
    <property type="entry name" value="Nucleotide-diphossugar_trans"/>
</dbReference>
<evidence type="ECO:0000256" key="4">
    <source>
        <dbReference type="ARBA" id="ARBA00022679"/>
    </source>
</evidence>
<dbReference type="InterPro" id="IPR007652">
    <property type="entry name" value="A1-4-GlycosylTfrase_dom"/>
</dbReference>
<protein>
    <submittedName>
        <fullName evidence="9">Lactosylceramide 4-alpha-galactosyltransferase</fullName>
    </submittedName>
</protein>
<dbReference type="InterPro" id="IPR051981">
    <property type="entry name" value="Glycosyltransf_32"/>
</dbReference>
<dbReference type="GO" id="GO:0006688">
    <property type="term" value="P:glycosphingolipid biosynthetic process"/>
    <property type="evidence" value="ECO:0007669"/>
    <property type="project" value="TreeGrafter"/>
</dbReference>
<evidence type="ECO:0000256" key="5">
    <source>
        <dbReference type="ARBA" id="ARBA00023034"/>
    </source>
</evidence>
<keyword evidence="3" id="KW-0328">Glycosyltransferase</keyword>
<evidence type="ECO:0000259" key="8">
    <source>
        <dbReference type="Pfam" id="PF04572"/>
    </source>
</evidence>
<keyword evidence="4" id="KW-0808">Transferase</keyword>
<evidence type="ECO:0000256" key="6">
    <source>
        <dbReference type="ARBA" id="ARBA00023136"/>
    </source>
</evidence>
<evidence type="ECO:0000256" key="7">
    <source>
        <dbReference type="SAM" id="Phobius"/>
    </source>
</evidence>
<dbReference type="OrthoDB" id="409543at2759"/>
<name>A0A9Q0NHW2_9DIPT</name>
<dbReference type="Pfam" id="PF04572">
    <property type="entry name" value="Gb3_synth"/>
    <property type="match status" value="1"/>
</dbReference>
<dbReference type="AlphaFoldDB" id="A0A9Q0NHW2"/>
<dbReference type="GO" id="GO:0000139">
    <property type="term" value="C:Golgi membrane"/>
    <property type="evidence" value="ECO:0007669"/>
    <property type="project" value="UniProtKB-SubCell"/>
</dbReference>
<sequence length="321" mass="35967">MEMSVYTVHLYQYIAGETTSAALQLSSGMVRFLLSVFMKQHFKCKLLTALLLVVIVIITISLWADSSERLARKCFSNHVNIQEHNIQMLPDIMSASKIPTLGKSIFFHETSCADGIVSLNARQGCAIESAALANPEWDVFLLFASPVGFSNKTAKSAAISALELYPNVHFRNVNLWSYSMDTPISSFINGGQLFRSKYVNSHTSDFLRYLSLYKWGGTYLDLDVIVKQPFDKIKPNYAGAESEKFVAAGLINFDYKNVGHDIAEECLYEFVRGFDGDDWGNNGPGVITRVLQKRCLTTNPALMTRERCNSFNVFPVNKVYA</sequence>
<keyword evidence="7" id="KW-1133">Transmembrane helix</keyword>
<dbReference type="Gene3D" id="3.90.550.20">
    <property type="match status" value="1"/>
</dbReference>
<dbReference type="SUPFAM" id="SSF53448">
    <property type="entry name" value="Nucleotide-diphospho-sugar transferases"/>
    <property type="match status" value="1"/>
</dbReference>
<keyword evidence="10" id="KW-1185">Reference proteome</keyword>
<feature type="domain" description="Alpha 1,4-glycosyltransferase" evidence="8">
    <location>
        <begin position="258"/>
        <end position="321"/>
    </location>
</feature>
<evidence type="ECO:0000256" key="1">
    <source>
        <dbReference type="ARBA" id="ARBA00004323"/>
    </source>
</evidence>
<dbReference type="GO" id="GO:0035248">
    <property type="term" value="F:alpha-1,4-N-acetylgalactosaminyltransferase activity"/>
    <property type="evidence" value="ECO:0007669"/>
    <property type="project" value="TreeGrafter"/>
</dbReference>